<evidence type="ECO:0000313" key="13">
    <source>
        <dbReference type="Proteomes" id="UP000077755"/>
    </source>
</evidence>
<keyword evidence="6" id="KW-0479">Metal-binding</keyword>
<feature type="compositionally biased region" description="Polar residues" evidence="7">
    <location>
        <begin position="224"/>
        <end position="234"/>
    </location>
</feature>
<dbReference type="InterPro" id="IPR009057">
    <property type="entry name" value="Homeodomain-like_sf"/>
</dbReference>
<feature type="domain" description="HTH myb-type" evidence="10">
    <location>
        <begin position="107"/>
        <end position="163"/>
    </location>
</feature>
<dbReference type="OMA" id="MKFKHAD"/>
<dbReference type="InterPro" id="IPR001878">
    <property type="entry name" value="Znf_CCHC"/>
</dbReference>
<dbReference type="STRING" id="79200.A0A166C3E3"/>
<dbReference type="EMBL" id="LNRQ01000003">
    <property type="protein sequence ID" value="KZN03231.1"/>
    <property type="molecule type" value="Genomic_DNA"/>
</dbReference>
<dbReference type="KEGG" id="dcr:108213042"/>
<evidence type="ECO:0000256" key="5">
    <source>
        <dbReference type="ARBA" id="ARBA00023242"/>
    </source>
</evidence>
<dbReference type="PROSITE" id="PS50090">
    <property type="entry name" value="MYB_LIKE"/>
    <property type="match status" value="1"/>
</dbReference>
<gene>
    <name evidence="11" type="ORF">DCAR_011987</name>
    <name evidence="12" type="ORF">DCAR_0313557</name>
</gene>
<dbReference type="GO" id="GO:0006355">
    <property type="term" value="P:regulation of DNA-templated transcription"/>
    <property type="evidence" value="ECO:0007669"/>
    <property type="project" value="UniProtKB-ARBA"/>
</dbReference>
<dbReference type="GO" id="GO:0003677">
    <property type="term" value="F:DNA binding"/>
    <property type="evidence" value="ECO:0007669"/>
    <property type="project" value="UniProtKB-KW"/>
</dbReference>
<evidence type="ECO:0000256" key="6">
    <source>
        <dbReference type="PROSITE-ProRule" id="PRU00047"/>
    </source>
</evidence>
<sequence length="290" mass="31695">MGRKCSHCGNIGHNSRTCIAYKGNVSMATSGNIGLRLFGVQLVEMSSACSSSSVISQAFDMKKSFSMDCLMSSPNSPCSSSSLVSINEVSDQACIGYLSDGLLARAQERKKGVPWTEEEHRAFLAGLQKLGKGDWRGISRKFVTTRTPTQVASHAQKHFLRQATLDKKKRRSSLFDMSNSLNSKQRGLNAAQYFDLSSSFDEVHEETNLPMIDLNLSEHHNETRNQGTDSSQPAASHRHSTIWPYGSRNSQTNSTTSSNPDLELKLAAPKANDENKASESLQLTGAISVT</sequence>
<keyword evidence="5" id="KW-0539">Nucleus</keyword>
<evidence type="ECO:0000313" key="12">
    <source>
        <dbReference type="EMBL" id="WOG94264.1"/>
    </source>
</evidence>
<evidence type="ECO:0000256" key="3">
    <source>
        <dbReference type="ARBA" id="ARBA00023125"/>
    </source>
</evidence>
<evidence type="ECO:0000256" key="7">
    <source>
        <dbReference type="SAM" id="MobiDB-lite"/>
    </source>
</evidence>
<accession>A0A166C3E3</accession>
<evidence type="ECO:0000256" key="1">
    <source>
        <dbReference type="ARBA" id="ARBA00004123"/>
    </source>
</evidence>
<feature type="compositionally biased region" description="Polar residues" evidence="7">
    <location>
        <begin position="278"/>
        <end position="290"/>
    </location>
</feature>
<dbReference type="Proteomes" id="UP000077755">
    <property type="component" value="Chromosome 3"/>
</dbReference>
<evidence type="ECO:0000256" key="2">
    <source>
        <dbReference type="ARBA" id="ARBA00023015"/>
    </source>
</evidence>
<feature type="region of interest" description="Disordered" evidence="7">
    <location>
        <begin position="221"/>
        <end position="290"/>
    </location>
</feature>
<evidence type="ECO:0000256" key="4">
    <source>
        <dbReference type="ARBA" id="ARBA00023163"/>
    </source>
</evidence>
<dbReference type="PANTHER" id="PTHR44191">
    <property type="entry name" value="TRANSCRIPTION FACTOR KUA1"/>
    <property type="match status" value="1"/>
</dbReference>
<dbReference type="AlphaFoldDB" id="A0A166C3E3"/>
<dbReference type="PANTHER" id="PTHR44191:SF62">
    <property type="entry name" value="OS04G0341900 PROTEIN"/>
    <property type="match status" value="1"/>
</dbReference>
<evidence type="ECO:0000313" key="11">
    <source>
        <dbReference type="EMBL" id="KZN03231.1"/>
    </source>
</evidence>
<dbReference type="Gene3D" id="1.10.10.60">
    <property type="entry name" value="Homeodomain-like"/>
    <property type="match status" value="1"/>
</dbReference>
<dbReference type="PROSITE" id="PS50158">
    <property type="entry name" value="ZF_CCHC"/>
    <property type="match status" value="1"/>
</dbReference>
<protein>
    <submittedName>
        <fullName evidence="11">Uncharacterized protein</fullName>
    </submittedName>
</protein>
<feature type="domain" description="Myb-like" evidence="8">
    <location>
        <begin position="107"/>
        <end position="159"/>
    </location>
</feature>
<dbReference type="CDD" id="cd00167">
    <property type="entry name" value="SANT"/>
    <property type="match status" value="1"/>
</dbReference>
<dbReference type="GO" id="GO:0005634">
    <property type="term" value="C:nucleus"/>
    <property type="evidence" value="ECO:0007669"/>
    <property type="project" value="UniProtKB-SubCell"/>
</dbReference>
<dbReference type="InterPro" id="IPR001005">
    <property type="entry name" value="SANT/Myb"/>
</dbReference>
<keyword evidence="6" id="KW-0862">Zinc</keyword>
<dbReference type="PROSITE" id="PS51294">
    <property type="entry name" value="HTH_MYB"/>
    <property type="match status" value="1"/>
</dbReference>
<dbReference type="InterPro" id="IPR052245">
    <property type="entry name" value="Plant_Stress_Dev_TF"/>
</dbReference>
<feature type="compositionally biased region" description="Low complexity" evidence="7">
    <location>
        <begin position="247"/>
        <end position="259"/>
    </location>
</feature>
<dbReference type="SUPFAM" id="SSF46689">
    <property type="entry name" value="Homeodomain-like"/>
    <property type="match status" value="1"/>
</dbReference>
<evidence type="ECO:0000259" key="9">
    <source>
        <dbReference type="PROSITE" id="PS50158"/>
    </source>
</evidence>
<keyword evidence="3" id="KW-0238">DNA-binding</keyword>
<evidence type="ECO:0000259" key="8">
    <source>
        <dbReference type="PROSITE" id="PS50090"/>
    </source>
</evidence>
<dbReference type="InterPro" id="IPR006447">
    <property type="entry name" value="Myb_dom_plants"/>
</dbReference>
<reference evidence="11" key="1">
    <citation type="journal article" date="2016" name="Nat. Genet.">
        <title>A high-quality carrot genome assembly provides new insights into carotenoid accumulation and asterid genome evolution.</title>
        <authorList>
            <person name="Iorizzo M."/>
            <person name="Ellison S."/>
            <person name="Senalik D."/>
            <person name="Zeng P."/>
            <person name="Satapoomin P."/>
            <person name="Huang J."/>
            <person name="Bowman M."/>
            <person name="Iovene M."/>
            <person name="Sanseverino W."/>
            <person name="Cavagnaro P."/>
            <person name="Yildiz M."/>
            <person name="Macko-Podgorni A."/>
            <person name="Moranska E."/>
            <person name="Grzebelus E."/>
            <person name="Grzebelus D."/>
            <person name="Ashrafi H."/>
            <person name="Zheng Z."/>
            <person name="Cheng S."/>
            <person name="Spooner D."/>
            <person name="Van Deynze A."/>
            <person name="Simon P."/>
        </authorList>
    </citation>
    <scope>NUCLEOTIDE SEQUENCE [LARGE SCALE GENOMIC DNA]</scope>
    <source>
        <tissue evidence="11">Leaf</tissue>
    </source>
</reference>
<dbReference type="InterPro" id="IPR017930">
    <property type="entry name" value="Myb_dom"/>
</dbReference>
<feature type="domain" description="CCHC-type" evidence="9">
    <location>
        <begin position="3"/>
        <end position="18"/>
    </location>
</feature>
<keyword evidence="6" id="KW-0863">Zinc-finger</keyword>
<dbReference type="EMBL" id="CP093345">
    <property type="protein sequence ID" value="WOG94264.1"/>
    <property type="molecule type" value="Genomic_DNA"/>
</dbReference>
<comment type="subcellular location">
    <subcellularLocation>
        <location evidence="1">Nucleus</location>
    </subcellularLocation>
</comment>
<keyword evidence="13" id="KW-1185">Reference proteome</keyword>
<evidence type="ECO:0000259" key="10">
    <source>
        <dbReference type="PROSITE" id="PS51294"/>
    </source>
</evidence>
<dbReference type="Gramene" id="KZN03231">
    <property type="protein sequence ID" value="KZN03231"/>
    <property type="gene ID" value="DCAR_011987"/>
</dbReference>
<proteinExistence type="predicted"/>
<dbReference type="SMART" id="SM00717">
    <property type="entry name" value="SANT"/>
    <property type="match status" value="1"/>
</dbReference>
<dbReference type="FunFam" id="1.10.10.60:FF:000009">
    <property type="entry name" value="transcription factor MYB1R1"/>
    <property type="match status" value="1"/>
</dbReference>
<dbReference type="NCBIfam" id="TIGR01557">
    <property type="entry name" value="myb_SHAQKYF"/>
    <property type="match status" value="1"/>
</dbReference>
<dbReference type="GO" id="GO:0008270">
    <property type="term" value="F:zinc ion binding"/>
    <property type="evidence" value="ECO:0007669"/>
    <property type="project" value="UniProtKB-KW"/>
</dbReference>
<keyword evidence="4" id="KW-0804">Transcription</keyword>
<dbReference type="OrthoDB" id="118550at2759"/>
<organism evidence="11">
    <name type="scientific">Daucus carota subsp. sativus</name>
    <name type="common">Carrot</name>
    <dbReference type="NCBI Taxonomy" id="79200"/>
    <lineage>
        <taxon>Eukaryota</taxon>
        <taxon>Viridiplantae</taxon>
        <taxon>Streptophyta</taxon>
        <taxon>Embryophyta</taxon>
        <taxon>Tracheophyta</taxon>
        <taxon>Spermatophyta</taxon>
        <taxon>Magnoliopsida</taxon>
        <taxon>eudicotyledons</taxon>
        <taxon>Gunneridae</taxon>
        <taxon>Pentapetalae</taxon>
        <taxon>asterids</taxon>
        <taxon>campanulids</taxon>
        <taxon>Apiales</taxon>
        <taxon>Apiaceae</taxon>
        <taxon>Apioideae</taxon>
        <taxon>Scandiceae</taxon>
        <taxon>Daucinae</taxon>
        <taxon>Daucus</taxon>
        <taxon>Daucus sect. Daucus</taxon>
    </lineage>
</organism>
<dbReference type="Pfam" id="PF00249">
    <property type="entry name" value="Myb_DNA-binding"/>
    <property type="match status" value="1"/>
</dbReference>
<dbReference type="GO" id="GO:0009739">
    <property type="term" value="P:response to gibberellin"/>
    <property type="evidence" value="ECO:0007669"/>
    <property type="project" value="TreeGrafter"/>
</dbReference>
<keyword evidence="2" id="KW-0805">Transcription regulation</keyword>
<reference evidence="12" key="2">
    <citation type="submission" date="2022-03" db="EMBL/GenBank/DDBJ databases">
        <title>Draft title - Genomic analysis of global carrot germplasm unveils the trajectory of domestication and the origin of high carotenoid orange carrot.</title>
        <authorList>
            <person name="Iorizzo M."/>
            <person name="Ellison S."/>
            <person name="Senalik D."/>
            <person name="Macko-Podgorni A."/>
            <person name="Grzebelus D."/>
            <person name="Bostan H."/>
            <person name="Rolling W."/>
            <person name="Curaba J."/>
            <person name="Simon P."/>
        </authorList>
    </citation>
    <scope>NUCLEOTIDE SEQUENCE</scope>
    <source>
        <tissue evidence="12">Leaf</tissue>
    </source>
</reference>
<dbReference type="GO" id="GO:0009723">
    <property type="term" value="P:response to ethylene"/>
    <property type="evidence" value="ECO:0007669"/>
    <property type="project" value="TreeGrafter"/>
</dbReference>
<name>A0A166C3E3_DAUCS</name>